<proteinExistence type="predicted"/>
<dbReference type="SUPFAM" id="SSF52087">
    <property type="entry name" value="CRAL/TRIO domain"/>
    <property type="match status" value="1"/>
</dbReference>
<evidence type="ECO:0000313" key="3">
    <source>
        <dbReference type="Proteomes" id="UP000198287"/>
    </source>
</evidence>
<dbReference type="PANTHER" id="PTHR10174:SF130">
    <property type="entry name" value="ALPHA-TOCOPHEROL TRANSFER PROTEIN-LIKE"/>
    <property type="match status" value="1"/>
</dbReference>
<evidence type="ECO:0000259" key="1">
    <source>
        <dbReference type="PROSITE" id="PS50191"/>
    </source>
</evidence>
<dbReference type="InterPro" id="IPR036865">
    <property type="entry name" value="CRAL-TRIO_dom_sf"/>
</dbReference>
<dbReference type="Pfam" id="PF00650">
    <property type="entry name" value="CRAL_TRIO"/>
    <property type="match status" value="1"/>
</dbReference>
<dbReference type="InterPro" id="IPR036273">
    <property type="entry name" value="CRAL/TRIO_N_dom_sf"/>
</dbReference>
<reference evidence="2 3" key="1">
    <citation type="submission" date="2015-12" db="EMBL/GenBank/DDBJ databases">
        <title>The genome of Folsomia candida.</title>
        <authorList>
            <person name="Faddeeva A."/>
            <person name="Derks M.F."/>
            <person name="Anvar Y."/>
            <person name="Smit S."/>
            <person name="Van Straalen N."/>
            <person name="Roelofs D."/>
        </authorList>
    </citation>
    <scope>NUCLEOTIDE SEQUENCE [LARGE SCALE GENOMIC DNA]</scope>
    <source>
        <strain evidence="2 3">VU population</strain>
        <tissue evidence="2">Whole body</tissue>
    </source>
</reference>
<dbReference type="CDD" id="cd00170">
    <property type="entry name" value="SEC14"/>
    <property type="match status" value="1"/>
</dbReference>
<accession>A0A226EL17</accession>
<dbReference type="GO" id="GO:1902936">
    <property type="term" value="F:phosphatidylinositol bisphosphate binding"/>
    <property type="evidence" value="ECO:0007669"/>
    <property type="project" value="TreeGrafter"/>
</dbReference>
<dbReference type="EMBL" id="LNIX01000003">
    <property type="protein sequence ID" value="OXA58332.1"/>
    <property type="molecule type" value="Genomic_DNA"/>
</dbReference>
<dbReference type="Proteomes" id="UP000198287">
    <property type="component" value="Unassembled WGS sequence"/>
</dbReference>
<dbReference type="Gene3D" id="1.20.5.1200">
    <property type="entry name" value="Alpha-tocopherol transfer"/>
    <property type="match status" value="1"/>
</dbReference>
<dbReference type="Gene3D" id="1.10.8.20">
    <property type="entry name" value="N-terminal domain of phosphatidylinositol transfer protein sec14p"/>
    <property type="match status" value="1"/>
</dbReference>
<dbReference type="InterPro" id="IPR001251">
    <property type="entry name" value="CRAL-TRIO_dom"/>
</dbReference>
<name>A0A226EL17_FOLCA</name>
<dbReference type="PROSITE" id="PS50191">
    <property type="entry name" value="CRAL_TRIO"/>
    <property type="match status" value="1"/>
</dbReference>
<dbReference type="GO" id="GO:0016020">
    <property type="term" value="C:membrane"/>
    <property type="evidence" value="ECO:0007669"/>
    <property type="project" value="TreeGrafter"/>
</dbReference>
<dbReference type="Pfam" id="PF03765">
    <property type="entry name" value="CRAL_TRIO_N"/>
    <property type="match status" value="1"/>
</dbReference>
<dbReference type="AlphaFoldDB" id="A0A226EL17"/>
<dbReference type="OMA" id="EACPLRM"/>
<dbReference type="PANTHER" id="PTHR10174">
    <property type="entry name" value="ALPHA-TOCOPHEROL TRANSFER PROTEIN-RELATED"/>
    <property type="match status" value="1"/>
</dbReference>
<organism evidence="2 3">
    <name type="scientific">Folsomia candida</name>
    <name type="common">Springtail</name>
    <dbReference type="NCBI Taxonomy" id="158441"/>
    <lineage>
        <taxon>Eukaryota</taxon>
        <taxon>Metazoa</taxon>
        <taxon>Ecdysozoa</taxon>
        <taxon>Arthropoda</taxon>
        <taxon>Hexapoda</taxon>
        <taxon>Collembola</taxon>
        <taxon>Entomobryomorpha</taxon>
        <taxon>Isotomoidea</taxon>
        <taxon>Isotomidae</taxon>
        <taxon>Proisotominae</taxon>
        <taxon>Folsomia</taxon>
    </lineage>
</organism>
<gene>
    <name evidence="2" type="ORF">Fcan01_06510</name>
</gene>
<dbReference type="InterPro" id="IPR011074">
    <property type="entry name" value="CRAL/TRIO_N_dom"/>
</dbReference>
<protein>
    <submittedName>
        <fullName evidence="2">Retinaldehyde-binding protein 1</fullName>
    </submittedName>
</protein>
<dbReference type="SMART" id="SM00516">
    <property type="entry name" value="SEC14"/>
    <property type="match status" value="1"/>
</dbReference>
<dbReference type="SUPFAM" id="SSF46938">
    <property type="entry name" value="CRAL/TRIO N-terminal domain"/>
    <property type="match status" value="1"/>
</dbReference>
<dbReference type="SMART" id="SM01100">
    <property type="entry name" value="CRAL_TRIO_N"/>
    <property type="match status" value="1"/>
</dbReference>
<sequence length="275" mass="31509">MEQNNMTIFTINSCSIKDQKCLITLRNMIQESNNELLIKNTWEFTDDFLLRYIRSRNYHVNSAFERLQNHMYIRRIKNPEVYARLYPSAVYDALENGGARVLRGRDDKSRHVLLVRLSEWNPDEICVDDFLLAVMLLGWEMLGCKETQLNGMVILIDGTGFGLKHARQGTPSNVQKYADLIVKASPFKCKGAHIIFAPMIFNMTLSLIKMFLPQKLGKRIHAHGSSVDSLHKFISPDILPQSLGGVLSEADSIDEELLQGLYSKERDDYYKSFVA</sequence>
<evidence type="ECO:0000313" key="2">
    <source>
        <dbReference type="EMBL" id="OXA58332.1"/>
    </source>
</evidence>
<dbReference type="Gene3D" id="3.40.525.10">
    <property type="entry name" value="CRAL-TRIO lipid binding domain"/>
    <property type="match status" value="1"/>
</dbReference>
<dbReference type="PRINTS" id="PR00180">
    <property type="entry name" value="CRETINALDHBP"/>
</dbReference>
<keyword evidence="3" id="KW-1185">Reference proteome</keyword>
<comment type="caution">
    <text evidence="2">The sequence shown here is derived from an EMBL/GenBank/DDBJ whole genome shotgun (WGS) entry which is preliminary data.</text>
</comment>
<dbReference type="OrthoDB" id="75724at2759"/>
<feature type="domain" description="CRAL-TRIO" evidence="1">
    <location>
        <begin position="90"/>
        <end position="251"/>
    </location>
</feature>